<evidence type="ECO:0000313" key="5">
    <source>
        <dbReference type="Proteomes" id="UP000762676"/>
    </source>
</evidence>
<protein>
    <recommendedName>
        <fullName evidence="1">ATP-dependent DNA helicase</fullName>
        <ecNumber evidence="1">5.6.2.3</ecNumber>
    </recommendedName>
</protein>
<dbReference type="InterPro" id="IPR027417">
    <property type="entry name" value="P-loop_NTPase"/>
</dbReference>
<evidence type="ECO:0000313" key="4">
    <source>
        <dbReference type="EMBL" id="GFS15301.1"/>
    </source>
</evidence>
<dbReference type="EMBL" id="BMAT01006580">
    <property type="protein sequence ID" value="GFS15301.1"/>
    <property type="molecule type" value="Genomic_DNA"/>
</dbReference>
<dbReference type="SUPFAM" id="SSF52540">
    <property type="entry name" value="P-loop containing nucleoside triphosphate hydrolases"/>
    <property type="match status" value="1"/>
</dbReference>
<comment type="caution">
    <text evidence="4">The sequence shown here is derived from an EMBL/GenBank/DDBJ whole genome shotgun (WGS) entry which is preliminary data.</text>
</comment>
<keyword evidence="1" id="KW-0233">DNA recombination</keyword>
<name>A0AAV4IYS6_9GAST</name>
<keyword evidence="1" id="KW-0067">ATP-binding</keyword>
<evidence type="ECO:0000259" key="3">
    <source>
        <dbReference type="Pfam" id="PF14214"/>
    </source>
</evidence>
<evidence type="ECO:0000259" key="2">
    <source>
        <dbReference type="Pfam" id="PF05970"/>
    </source>
</evidence>
<dbReference type="GO" id="GO:0005524">
    <property type="term" value="F:ATP binding"/>
    <property type="evidence" value="ECO:0007669"/>
    <property type="project" value="UniProtKB-KW"/>
</dbReference>
<accession>A0AAV4IYS6</accession>
<dbReference type="GO" id="GO:0016787">
    <property type="term" value="F:hydrolase activity"/>
    <property type="evidence" value="ECO:0007669"/>
    <property type="project" value="UniProtKB-KW"/>
</dbReference>
<dbReference type="GO" id="GO:0043139">
    <property type="term" value="F:5'-3' DNA helicase activity"/>
    <property type="evidence" value="ECO:0007669"/>
    <property type="project" value="UniProtKB-EC"/>
</dbReference>
<proteinExistence type="inferred from homology"/>
<gene>
    <name evidence="4" type="ORF">ElyMa_003183300</name>
</gene>
<dbReference type="Pfam" id="PF14214">
    <property type="entry name" value="Helitron_like_N"/>
    <property type="match status" value="1"/>
</dbReference>
<dbReference type="AlphaFoldDB" id="A0AAV4IYS6"/>
<keyword evidence="5" id="KW-1185">Reference proteome</keyword>
<dbReference type="Gene3D" id="3.40.50.300">
    <property type="entry name" value="P-loop containing nucleotide triphosphate hydrolases"/>
    <property type="match status" value="1"/>
</dbReference>
<keyword evidence="1" id="KW-0234">DNA repair</keyword>
<dbReference type="GO" id="GO:0006281">
    <property type="term" value="P:DNA repair"/>
    <property type="evidence" value="ECO:0007669"/>
    <property type="project" value="UniProtKB-KW"/>
</dbReference>
<reference evidence="4 5" key="1">
    <citation type="journal article" date="2021" name="Elife">
        <title>Chloroplast acquisition without the gene transfer in kleptoplastic sea slugs, Plakobranchus ocellatus.</title>
        <authorList>
            <person name="Maeda T."/>
            <person name="Takahashi S."/>
            <person name="Yoshida T."/>
            <person name="Shimamura S."/>
            <person name="Takaki Y."/>
            <person name="Nagai Y."/>
            <person name="Toyoda A."/>
            <person name="Suzuki Y."/>
            <person name="Arimoto A."/>
            <person name="Ishii H."/>
            <person name="Satoh N."/>
            <person name="Nishiyama T."/>
            <person name="Hasebe M."/>
            <person name="Maruyama T."/>
            <person name="Minagawa J."/>
            <person name="Obokata J."/>
            <person name="Shigenobu S."/>
        </authorList>
    </citation>
    <scope>NUCLEOTIDE SEQUENCE [LARGE SCALE GENOMIC DNA]</scope>
</reference>
<keyword evidence="1" id="KW-0547">Nucleotide-binding</keyword>
<dbReference type="EC" id="5.6.2.3" evidence="1"/>
<dbReference type="GO" id="GO:0000723">
    <property type="term" value="P:telomere maintenance"/>
    <property type="evidence" value="ECO:0007669"/>
    <property type="project" value="InterPro"/>
</dbReference>
<dbReference type="GO" id="GO:0006310">
    <property type="term" value="P:DNA recombination"/>
    <property type="evidence" value="ECO:0007669"/>
    <property type="project" value="UniProtKB-KW"/>
</dbReference>
<dbReference type="Proteomes" id="UP000762676">
    <property type="component" value="Unassembled WGS sequence"/>
</dbReference>
<sequence length="363" mass="41867">MVVLPSSFTESPRYMHERTQDAMTYVRNYGRPDLFLTFTCNSKWEEITAELMPGQQSFDRRWKRRVQGRVVPGFPEIKKTDCLSRVYTVHPNNRECFYLRLLLHHVVGPASFQRLRTIQGHICNTYHEACNRLGLLENDAQWRDTMKEAASVQSPRQLRQLFSIILTSCELASPVLIWDELKERMSEDFLFQARRLASNPKLLFSNDIFNQSLIAIEDQVLAAANHNVNMYGLPQPTRETDPDFCREVLQEKGYNCKQLKTFIEENEPLLTPEQRDAYHHRGIIFLDAPGGTGKTFLINLLLAKIRQRREIALAVAPSVIAATLLPCERTAHSAFKLPLTMTKEEYPLCRVKKNSGTAKVLKR</sequence>
<keyword evidence="1" id="KW-0227">DNA damage</keyword>
<evidence type="ECO:0000256" key="1">
    <source>
        <dbReference type="RuleBase" id="RU363044"/>
    </source>
</evidence>
<organism evidence="4 5">
    <name type="scientific">Elysia marginata</name>
    <dbReference type="NCBI Taxonomy" id="1093978"/>
    <lineage>
        <taxon>Eukaryota</taxon>
        <taxon>Metazoa</taxon>
        <taxon>Spiralia</taxon>
        <taxon>Lophotrochozoa</taxon>
        <taxon>Mollusca</taxon>
        <taxon>Gastropoda</taxon>
        <taxon>Heterobranchia</taxon>
        <taxon>Euthyneura</taxon>
        <taxon>Panpulmonata</taxon>
        <taxon>Sacoglossa</taxon>
        <taxon>Placobranchoidea</taxon>
        <taxon>Plakobranchidae</taxon>
        <taxon>Elysia</taxon>
    </lineage>
</organism>
<dbReference type="PANTHER" id="PTHR10492:SF57">
    <property type="entry name" value="ATP-DEPENDENT DNA HELICASE"/>
    <property type="match status" value="1"/>
</dbReference>
<comment type="similarity">
    <text evidence="1">Belongs to the helicase family.</text>
</comment>
<keyword evidence="1" id="KW-0378">Hydrolase</keyword>
<dbReference type="Pfam" id="PF05970">
    <property type="entry name" value="PIF1"/>
    <property type="match status" value="1"/>
</dbReference>
<feature type="domain" description="DNA helicase Pif1-like DEAD-box helicase" evidence="2">
    <location>
        <begin position="281"/>
        <end position="362"/>
    </location>
</feature>
<dbReference type="PANTHER" id="PTHR10492">
    <property type="match status" value="1"/>
</dbReference>
<comment type="cofactor">
    <cofactor evidence="1">
        <name>Mg(2+)</name>
        <dbReference type="ChEBI" id="CHEBI:18420"/>
    </cofactor>
</comment>
<keyword evidence="1 4" id="KW-0347">Helicase</keyword>
<dbReference type="InterPro" id="IPR010285">
    <property type="entry name" value="DNA_helicase_pif1-like_DEAD"/>
</dbReference>
<comment type="catalytic activity">
    <reaction evidence="1">
        <text>ATP + H2O = ADP + phosphate + H(+)</text>
        <dbReference type="Rhea" id="RHEA:13065"/>
        <dbReference type="ChEBI" id="CHEBI:15377"/>
        <dbReference type="ChEBI" id="CHEBI:15378"/>
        <dbReference type="ChEBI" id="CHEBI:30616"/>
        <dbReference type="ChEBI" id="CHEBI:43474"/>
        <dbReference type="ChEBI" id="CHEBI:456216"/>
        <dbReference type="EC" id="5.6.2.3"/>
    </reaction>
</comment>
<feature type="domain" description="Helitron helicase-like" evidence="3">
    <location>
        <begin position="1"/>
        <end position="57"/>
    </location>
</feature>
<dbReference type="InterPro" id="IPR025476">
    <property type="entry name" value="Helitron_helicase-like"/>
</dbReference>